<dbReference type="Gene3D" id="3.40.50.300">
    <property type="entry name" value="P-loop containing nucleotide triphosphate hydrolases"/>
    <property type="match status" value="1"/>
</dbReference>
<name>A0ABP2I354_9FIRM</name>
<dbReference type="Proteomes" id="UP000002938">
    <property type="component" value="Unassembled WGS sequence"/>
</dbReference>
<dbReference type="CDD" id="cd01130">
    <property type="entry name" value="VirB11-like_ATPase"/>
    <property type="match status" value="1"/>
</dbReference>
<dbReference type="InterPro" id="IPR027417">
    <property type="entry name" value="P-loop_NTPase"/>
</dbReference>
<comment type="caution">
    <text evidence="3">The sequence shown here is derived from an EMBL/GenBank/DDBJ whole genome shotgun (WGS) entry which is preliminary data.</text>
</comment>
<dbReference type="InterPro" id="IPR050921">
    <property type="entry name" value="T4SS_GSP_E_ATPase"/>
</dbReference>
<gene>
    <name evidence="3" type="ORF">CUW_2520</name>
</gene>
<dbReference type="Pfam" id="PF00437">
    <property type="entry name" value="T2SSE"/>
    <property type="match status" value="1"/>
</dbReference>
<dbReference type="PANTHER" id="PTHR30486">
    <property type="entry name" value="TWITCHING MOTILITY PROTEIN PILT"/>
    <property type="match status" value="1"/>
</dbReference>
<dbReference type="Gene3D" id="3.30.450.380">
    <property type="match status" value="1"/>
</dbReference>
<evidence type="ECO:0000259" key="2">
    <source>
        <dbReference type="Pfam" id="PF00437"/>
    </source>
</evidence>
<dbReference type="SUPFAM" id="SSF52540">
    <property type="entry name" value="P-loop containing nucleoside triphosphate hydrolases"/>
    <property type="match status" value="1"/>
</dbReference>
<reference evidence="3 4" key="1">
    <citation type="journal article" date="2011" name="J. Bacteriol.">
        <title>Draft Genome Sequence of Turicibacter sanguinis PC909, Isolated from Human Feces.</title>
        <authorList>
            <person name="Cuiv P.O."/>
            <person name="Klaassens E.S."/>
            <person name="Durkin A.S."/>
            <person name="Harkins D.M."/>
            <person name="Foster L."/>
            <person name="McCorrison J."/>
            <person name="Torralba M."/>
            <person name="Nelson K.E."/>
            <person name="Morrison M."/>
        </authorList>
    </citation>
    <scope>NUCLEOTIDE SEQUENCE [LARGE SCALE GENOMIC DNA]</scope>
    <source>
        <strain evidence="3 4">PC909</strain>
    </source>
</reference>
<dbReference type="PANTHER" id="PTHR30486:SF6">
    <property type="entry name" value="TYPE IV PILUS RETRACTATION ATPASE PILT"/>
    <property type="match status" value="1"/>
</dbReference>
<keyword evidence="4" id="KW-1185">Reference proteome</keyword>
<evidence type="ECO:0000256" key="1">
    <source>
        <dbReference type="ARBA" id="ARBA00006611"/>
    </source>
</evidence>
<proteinExistence type="inferred from homology"/>
<dbReference type="EMBL" id="ADMN01000035">
    <property type="protein sequence ID" value="EFF64559.1"/>
    <property type="molecule type" value="Genomic_DNA"/>
</dbReference>
<feature type="domain" description="Bacterial type II secretion system protein E" evidence="2">
    <location>
        <begin position="155"/>
        <end position="336"/>
    </location>
</feature>
<comment type="similarity">
    <text evidence="1">Belongs to the GSP E family.</text>
</comment>
<accession>A0ABP2I354</accession>
<dbReference type="RefSeq" id="WP_006783893.1">
    <property type="nucleotide sequence ID" value="NZ_ADMN01000035.1"/>
</dbReference>
<evidence type="ECO:0000313" key="4">
    <source>
        <dbReference type="Proteomes" id="UP000002938"/>
    </source>
</evidence>
<sequence>MKTQLNQDIQEVELSLSENIEFERIKMDIINDLSMKNDELLLGAFGNVEKKEQLGIYIKNYLAEKNIKHISAENLVNSICGLLFIEDIIKDEDITDLSWNGTELWVQHNKKGRYHYTDNLLTENQVGMLISKIGNAINKSCNASSPILDAEYPMLRVNATHPTIAPYGQTFSMRVVRPKLRYDPSQSPDIPQELFGILKSFMKSKCNILVSGITGSGKTEFQKWLIGHINNNEKIFSAEDTLELHIKTLYPEKDIMSFKTTNRITYIDLVKVALRNNADWIIIAETRGAEAYDMIKAAQTGHNVITTVHSISAHDSVDRLIHMCKEEYDLEQVLLGQIISRAFDIGIHLDYTIDQNGVSRYITEIVQYESYNDQGLKYSPLYELEFVVNQDNTITKNHKFYPLCKKIEQKLIKGKQIQELNEYNRLIK</sequence>
<evidence type="ECO:0000313" key="3">
    <source>
        <dbReference type="EMBL" id="EFF64559.1"/>
    </source>
</evidence>
<dbReference type="InterPro" id="IPR001482">
    <property type="entry name" value="T2SS/T4SS_dom"/>
</dbReference>
<organism evidence="3 4">
    <name type="scientific">Turicibacter sanguinis PC909</name>
    <dbReference type="NCBI Taxonomy" id="702450"/>
    <lineage>
        <taxon>Bacteria</taxon>
        <taxon>Bacillati</taxon>
        <taxon>Bacillota</taxon>
        <taxon>Erysipelotrichia</taxon>
        <taxon>Erysipelotrichales</taxon>
        <taxon>Turicibacteraceae</taxon>
        <taxon>Turicibacter</taxon>
    </lineage>
</organism>
<protein>
    <submittedName>
        <fullName evidence="3">Type II/IV secretion system protein</fullName>
    </submittedName>
</protein>